<dbReference type="Pfam" id="PF01817">
    <property type="entry name" value="CM_2"/>
    <property type="match status" value="1"/>
</dbReference>
<dbReference type="Gene3D" id="1.20.59.10">
    <property type="entry name" value="Chorismate mutase"/>
    <property type="match status" value="1"/>
</dbReference>
<keyword evidence="3" id="KW-0413">Isomerase</keyword>
<sequence length="265" mass="27773">MADAESKPAAQPLDAVRARIDEIDAELLRLVDERAGLAIEVAKAKAAAGEGDRFALRPGREAQLLRKLLSRGRRAAPPGLVVRIWRELIGDSLSRQGPFHLSVWGGSRAVELARARFGVAPRLALAAKPEDALAAARSLGGVAVIALARDSAWWGRLLAEPRLKVFAALPCLAAWGPMSALAVAEVEVEPTGSDVTFWVTDAPGPAAPILTALSRDGVAASLMVEAGGLKLFTLAGYYMADDERLARAPGRLSGVIGAAPSPLDV</sequence>
<dbReference type="NCBIfam" id="NF004695">
    <property type="entry name" value="PRK06034.1-1"/>
    <property type="match status" value="1"/>
</dbReference>
<protein>
    <recommendedName>
        <fullName evidence="1">chorismate mutase</fullName>
        <ecNumber evidence="1">5.4.99.5</ecNumber>
    </recommendedName>
</protein>
<name>A0ABW4N1B4_9CAUL</name>
<dbReference type="InterPro" id="IPR036979">
    <property type="entry name" value="CM_dom_sf"/>
</dbReference>
<dbReference type="GO" id="GO:0004106">
    <property type="term" value="F:chorismate mutase activity"/>
    <property type="evidence" value="ECO:0007669"/>
    <property type="project" value="UniProtKB-EC"/>
</dbReference>
<dbReference type="EC" id="5.4.99.5" evidence="1"/>
<comment type="caution">
    <text evidence="3">The sequence shown here is derived from an EMBL/GenBank/DDBJ whole genome shotgun (WGS) entry which is preliminary data.</text>
</comment>
<gene>
    <name evidence="3" type="ORF">ACFSC0_03660</name>
</gene>
<evidence type="ECO:0000256" key="1">
    <source>
        <dbReference type="ARBA" id="ARBA00012404"/>
    </source>
</evidence>
<organism evidence="3 4">
    <name type="scientific">Phenylobacterium terrae</name>
    <dbReference type="NCBI Taxonomy" id="2665495"/>
    <lineage>
        <taxon>Bacteria</taxon>
        <taxon>Pseudomonadati</taxon>
        <taxon>Pseudomonadota</taxon>
        <taxon>Alphaproteobacteria</taxon>
        <taxon>Caulobacterales</taxon>
        <taxon>Caulobacteraceae</taxon>
        <taxon>Phenylobacterium</taxon>
    </lineage>
</organism>
<evidence type="ECO:0000259" key="2">
    <source>
        <dbReference type="PROSITE" id="PS51168"/>
    </source>
</evidence>
<dbReference type="Proteomes" id="UP001597237">
    <property type="component" value="Unassembled WGS sequence"/>
</dbReference>
<keyword evidence="4" id="KW-1185">Reference proteome</keyword>
<dbReference type="InterPro" id="IPR002701">
    <property type="entry name" value="CM_II_prokaryot"/>
</dbReference>
<dbReference type="RefSeq" id="WP_377280466.1">
    <property type="nucleotide sequence ID" value="NZ_JBHRSI010000001.1"/>
</dbReference>
<evidence type="ECO:0000313" key="3">
    <source>
        <dbReference type="EMBL" id="MFD1782480.1"/>
    </source>
</evidence>
<proteinExistence type="predicted"/>
<accession>A0ABW4N1B4</accession>
<dbReference type="PROSITE" id="PS51168">
    <property type="entry name" value="CHORISMATE_MUT_2"/>
    <property type="match status" value="1"/>
</dbReference>
<dbReference type="InterPro" id="IPR036263">
    <property type="entry name" value="Chorismate_II_sf"/>
</dbReference>
<dbReference type="SUPFAM" id="SSF48600">
    <property type="entry name" value="Chorismate mutase II"/>
    <property type="match status" value="1"/>
</dbReference>
<dbReference type="SMART" id="SM00830">
    <property type="entry name" value="CM_2"/>
    <property type="match status" value="1"/>
</dbReference>
<feature type="domain" description="Chorismate mutase" evidence="2">
    <location>
        <begin position="7"/>
        <end position="100"/>
    </location>
</feature>
<evidence type="ECO:0000313" key="4">
    <source>
        <dbReference type="Proteomes" id="UP001597237"/>
    </source>
</evidence>
<dbReference type="EMBL" id="JBHUEY010000001">
    <property type="protein sequence ID" value="MFD1782480.1"/>
    <property type="molecule type" value="Genomic_DNA"/>
</dbReference>
<reference evidence="4" key="1">
    <citation type="journal article" date="2019" name="Int. J. Syst. Evol. Microbiol.">
        <title>The Global Catalogue of Microorganisms (GCM) 10K type strain sequencing project: providing services to taxonomists for standard genome sequencing and annotation.</title>
        <authorList>
            <consortium name="The Broad Institute Genomics Platform"/>
            <consortium name="The Broad Institute Genome Sequencing Center for Infectious Disease"/>
            <person name="Wu L."/>
            <person name="Ma J."/>
        </authorList>
    </citation>
    <scope>NUCLEOTIDE SEQUENCE [LARGE SCALE GENOMIC DNA]</scope>
    <source>
        <strain evidence="4">DFY28</strain>
    </source>
</reference>